<feature type="transmembrane region" description="Helical" evidence="9">
    <location>
        <begin position="349"/>
        <end position="369"/>
    </location>
</feature>
<proteinExistence type="inferred from homology"/>
<evidence type="ECO:0000313" key="10">
    <source>
        <dbReference type="EMBL" id="PTQ53268.1"/>
    </source>
</evidence>
<feature type="transmembrane region" description="Helical" evidence="9">
    <location>
        <begin position="134"/>
        <end position="151"/>
    </location>
</feature>
<keyword evidence="3 8" id="KW-0813">Transport</keyword>
<feature type="transmembrane region" description="Helical" evidence="9">
    <location>
        <begin position="325"/>
        <end position="343"/>
    </location>
</feature>
<feature type="transmembrane region" description="Helical" evidence="9">
    <location>
        <begin position="250"/>
        <end position="271"/>
    </location>
</feature>
<feature type="transmembrane region" description="Helical" evidence="9">
    <location>
        <begin position="79"/>
        <end position="98"/>
    </location>
</feature>
<keyword evidence="5 8" id="KW-0812">Transmembrane</keyword>
<comment type="caution">
    <text evidence="10">The sequence shown here is derived from an EMBL/GenBank/DDBJ whole genome shotgun (WGS) entry which is preliminary data.</text>
</comment>
<dbReference type="Proteomes" id="UP000244016">
    <property type="component" value="Unassembled WGS sequence"/>
</dbReference>
<feature type="transmembrane region" description="Helical" evidence="9">
    <location>
        <begin position="104"/>
        <end position="122"/>
    </location>
</feature>
<organism evidence="10 11">
    <name type="scientific">Brockia lithotrophica</name>
    <dbReference type="NCBI Taxonomy" id="933949"/>
    <lineage>
        <taxon>Bacteria</taxon>
        <taxon>Bacillati</taxon>
        <taxon>Bacillota</taxon>
        <taxon>Bacilli</taxon>
        <taxon>Bacillales</taxon>
        <taxon>Bacillales Family X. Incertae Sedis</taxon>
        <taxon>Brockia</taxon>
    </lineage>
</organism>
<keyword evidence="7 8" id="KW-0472">Membrane</keyword>
<dbReference type="PANTHER" id="PTHR43337">
    <property type="entry name" value="XANTHINE/URACIL PERMEASE C887.17-RELATED"/>
    <property type="match status" value="1"/>
</dbReference>
<dbReference type="Pfam" id="PF00860">
    <property type="entry name" value="Xan_ur_permease"/>
    <property type="match status" value="1"/>
</dbReference>
<keyword evidence="6 8" id="KW-1133">Transmembrane helix</keyword>
<name>A0A2T5GAT6_9BACL</name>
<evidence type="ECO:0000256" key="4">
    <source>
        <dbReference type="ARBA" id="ARBA00022475"/>
    </source>
</evidence>
<sequence>MSSVLERFFSLRERGTTVSREVLAGLTTFLSMAYVLFVVPQVLGEAGMPRESVFVATALAAAVGTLIMGLYANFPVAQAPGMGLLAFFAYTVVGTMHIPWPVALGAVFVSGSLFLLLTLTGLREAIIAAIPEGMKFATTAGIGLFIAFIGLRNGGLVTVASGANVPVLGELHRPEALLTLFGLAATLLLYAREVRGAVFWGMVLTAAVGILTGVIPAPRGIGDVVGAVPSLAPTFLKLDFSGLWTHTASFLAVVLTIFFVDFFDATGTLVAVGEEAGLLEHGKLKGGGRALIADASAILAGALLGTSSTTSYIESAAGVAAGGRTGLTAVVVAVLFLLSLFFAPLLGVITPSVTAPALIVVGVLMTRGVRKIRWDEWDEAVPAFFTLILMPLTTSIMNGIAAGVILYPVLKLVRGKARDVHPLLWALGVAFLLYFAFLVP</sequence>
<evidence type="ECO:0000256" key="2">
    <source>
        <dbReference type="ARBA" id="ARBA00005697"/>
    </source>
</evidence>
<dbReference type="GO" id="GO:0005345">
    <property type="term" value="F:purine nucleobase transmembrane transporter activity"/>
    <property type="evidence" value="ECO:0007669"/>
    <property type="project" value="TreeGrafter"/>
</dbReference>
<dbReference type="AlphaFoldDB" id="A0A2T5GAT6"/>
<dbReference type="InterPro" id="IPR026033">
    <property type="entry name" value="Azg-like_bact_archaea"/>
</dbReference>
<dbReference type="InterPro" id="IPR006043">
    <property type="entry name" value="NCS2"/>
</dbReference>
<comment type="similarity">
    <text evidence="2 8">Belongs to the nucleobase:cation symporter-2 (NCS2) (TC 2.A.40) family. Azg-like subfamily.</text>
</comment>
<reference evidence="10 11" key="1">
    <citation type="submission" date="2017-08" db="EMBL/GenBank/DDBJ databases">
        <title>Burning lignite coal seam in the remote Altai Mountains harbors a hydrogen-driven thermophilic microbial community.</title>
        <authorList>
            <person name="Kadnikov V.V."/>
            <person name="Mardanov A.V."/>
            <person name="Ivasenko D."/>
            <person name="Beletsky A.V."/>
            <person name="Karnachuk O.V."/>
            <person name="Ravin N.V."/>
        </authorList>
    </citation>
    <scope>NUCLEOTIDE SEQUENCE [LARGE SCALE GENOMIC DNA]</scope>
    <source>
        <strain evidence="10">AL31</strain>
    </source>
</reference>
<evidence type="ECO:0000256" key="1">
    <source>
        <dbReference type="ARBA" id="ARBA00004651"/>
    </source>
</evidence>
<feature type="transmembrane region" description="Helical" evidence="9">
    <location>
        <begin position="197"/>
        <end position="215"/>
    </location>
</feature>
<evidence type="ECO:0000256" key="9">
    <source>
        <dbReference type="SAM" id="Phobius"/>
    </source>
</evidence>
<evidence type="ECO:0000256" key="6">
    <source>
        <dbReference type="ARBA" id="ARBA00022989"/>
    </source>
</evidence>
<dbReference type="PIRSF" id="PIRSF005353">
    <property type="entry name" value="PbuG"/>
    <property type="match status" value="1"/>
</dbReference>
<feature type="transmembrane region" description="Helical" evidence="9">
    <location>
        <begin position="171"/>
        <end position="190"/>
    </location>
</feature>
<feature type="transmembrane region" description="Helical" evidence="9">
    <location>
        <begin position="422"/>
        <end position="439"/>
    </location>
</feature>
<feature type="transmembrane region" description="Helical" evidence="9">
    <location>
        <begin position="381"/>
        <end position="410"/>
    </location>
</feature>
<feature type="transmembrane region" description="Helical" evidence="9">
    <location>
        <begin position="21"/>
        <end position="40"/>
    </location>
</feature>
<comment type="subcellular location">
    <subcellularLocation>
        <location evidence="1 8">Cell membrane</location>
        <topology evidence="1 8">Multi-pass membrane protein</topology>
    </subcellularLocation>
</comment>
<protein>
    <submittedName>
        <fullName evidence="10">Xanthine/uracil/thiamine/ascorbate permease family protein</fullName>
    </submittedName>
</protein>
<gene>
    <name evidence="10" type="ORF">BLITH_0348</name>
</gene>
<evidence type="ECO:0000256" key="5">
    <source>
        <dbReference type="ARBA" id="ARBA00022692"/>
    </source>
</evidence>
<evidence type="ECO:0000256" key="8">
    <source>
        <dbReference type="PIRNR" id="PIRNR005353"/>
    </source>
</evidence>
<evidence type="ECO:0000313" key="11">
    <source>
        <dbReference type="Proteomes" id="UP000244016"/>
    </source>
</evidence>
<dbReference type="PANTHER" id="PTHR43337:SF1">
    <property type="entry name" value="XANTHINE_URACIL PERMEASE C887.17-RELATED"/>
    <property type="match status" value="1"/>
</dbReference>
<evidence type="ECO:0000256" key="7">
    <source>
        <dbReference type="ARBA" id="ARBA00023136"/>
    </source>
</evidence>
<dbReference type="InterPro" id="IPR045018">
    <property type="entry name" value="Azg-like"/>
</dbReference>
<keyword evidence="4 8" id="KW-1003">Cell membrane</keyword>
<accession>A0A2T5GAT6</accession>
<dbReference type="EMBL" id="PEBW01000001">
    <property type="protein sequence ID" value="PTQ53268.1"/>
    <property type="molecule type" value="Genomic_DNA"/>
</dbReference>
<feature type="transmembrane region" description="Helical" evidence="9">
    <location>
        <begin position="52"/>
        <end position="72"/>
    </location>
</feature>
<evidence type="ECO:0000256" key="3">
    <source>
        <dbReference type="ARBA" id="ARBA00022448"/>
    </source>
</evidence>
<dbReference type="GO" id="GO:0005886">
    <property type="term" value="C:plasma membrane"/>
    <property type="evidence" value="ECO:0007669"/>
    <property type="project" value="UniProtKB-SubCell"/>
</dbReference>